<reference evidence="2" key="2">
    <citation type="journal article" date="2020" name="Nat. Commun.">
        <title>Large-scale genome sequencing of mycorrhizal fungi provides insights into the early evolution of symbiotic traits.</title>
        <authorList>
            <person name="Miyauchi S."/>
            <person name="Kiss E."/>
            <person name="Kuo A."/>
            <person name="Drula E."/>
            <person name="Kohler A."/>
            <person name="Sanchez-Garcia M."/>
            <person name="Morin E."/>
            <person name="Andreopoulos B."/>
            <person name="Barry K.W."/>
            <person name="Bonito G."/>
            <person name="Buee M."/>
            <person name="Carver A."/>
            <person name="Chen C."/>
            <person name="Cichocki N."/>
            <person name="Clum A."/>
            <person name="Culley D."/>
            <person name="Crous P.W."/>
            <person name="Fauchery L."/>
            <person name="Girlanda M."/>
            <person name="Hayes R.D."/>
            <person name="Keri Z."/>
            <person name="LaButti K."/>
            <person name="Lipzen A."/>
            <person name="Lombard V."/>
            <person name="Magnuson J."/>
            <person name="Maillard F."/>
            <person name="Murat C."/>
            <person name="Nolan M."/>
            <person name="Ohm R.A."/>
            <person name="Pangilinan J."/>
            <person name="Pereira M.F."/>
            <person name="Perotto S."/>
            <person name="Peter M."/>
            <person name="Pfister S."/>
            <person name="Riley R."/>
            <person name="Sitrit Y."/>
            <person name="Stielow J.B."/>
            <person name="Szollosi G."/>
            <person name="Zifcakova L."/>
            <person name="Stursova M."/>
            <person name="Spatafora J.W."/>
            <person name="Tedersoo L."/>
            <person name="Vaario L.M."/>
            <person name="Yamada A."/>
            <person name="Yan M."/>
            <person name="Wang P."/>
            <person name="Xu J."/>
            <person name="Bruns T."/>
            <person name="Baldrian P."/>
            <person name="Vilgalys R."/>
            <person name="Dunand C."/>
            <person name="Henrissat B."/>
            <person name="Grigoriev I.V."/>
            <person name="Hibbett D."/>
            <person name="Nagy L.G."/>
            <person name="Martin F.M."/>
        </authorList>
    </citation>
    <scope>NUCLEOTIDE SEQUENCE</scope>
    <source>
        <strain evidence="2">Prilba</strain>
    </source>
</reference>
<protein>
    <submittedName>
        <fullName evidence="2">Uncharacterized protein</fullName>
    </submittedName>
</protein>
<evidence type="ECO:0000313" key="2">
    <source>
        <dbReference type="EMBL" id="KAF8485193.1"/>
    </source>
</evidence>
<sequence length="165" mass="17825">MSISDHRSMGIVDHERDAESSSSPSEGSSSTSTEYTSSPHPRDGSEQQPRRGHYRGMTFDDILPSHMITTAPPPGVEQKQKQGRSKPIERRHSTVTAAPTSPSTSMAMATMEPRPPSTKRNYPAAKKQSSGGGKSRLQATARALVRGFSVVKRNSRGRGSGYEAV</sequence>
<organism evidence="2 3">
    <name type="scientific">Russula ochroleuca</name>
    <dbReference type="NCBI Taxonomy" id="152965"/>
    <lineage>
        <taxon>Eukaryota</taxon>
        <taxon>Fungi</taxon>
        <taxon>Dikarya</taxon>
        <taxon>Basidiomycota</taxon>
        <taxon>Agaricomycotina</taxon>
        <taxon>Agaricomycetes</taxon>
        <taxon>Russulales</taxon>
        <taxon>Russulaceae</taxon>
        <taxon>Russula</taxon>
    </lineage>
</organism>
<reference evidence="2" key="1">
    <citation type="submission" date="2019-10" db="EMBL/GenBank/DDBJ databases">
        <authorList>
            <consortium name="DOE Joint Genome Institute"/>
            <person name="Kuo A."/>
            <person name="Miyauchi S."/>
            <person name="Kiss E."/>
            <person name="Drula E."/>
            <person name="Kohler A."/>
            <person name="Sanchez-Garcia M."/>
            <person name="Andreopoulos B."/>
            <person name="Barry K.W."/>
            <person name="Bonito G."/>
            <person name="Buee M."/>
            <person name="Carver A."/>
            <person name="Chen C."/>
            <person name="Cichocki N."/>
            <person name="Clum A."/>
            <person name="Culley D."/>
            <person name="Crous P.W."/>
            <person name="Fauchery L."/>
            <person name="Girlanda M."/>
            <person name="Hayes R."/>
            <person name="Keri Z."/>
            <person name="LaButti K."/>
            <person name="Lipzen A."/>
            <person name="Lombard V."/>
            <person name="Magnuson J."/>
            <person name="Maillard F."/>
            <person name="Morin E."/>
            <person name="Murat C."/>
            <person name="Nolan M."/>
            <person name="Ohm R."/>
            <person name="Pangilinan J."/>
            <person name="Pereira M."/>
            <person name="Perotto S."/>
            <person name="Peter M."/>
            <person name="Riley R."/>
            <person name="Sitrit Y."/>
            <person name="Stielow B."/>
            <person name="Szollosi G."/>
            <person name="Zifcakova L."/>
            <person name="Stursova M."/>
            <person name="Spatafora J.W."/>
            <person name="Tedersoo L."/>
            <person name="Vaario L.-M."/>
            <person name="Yamada A."/>
            <person name="Yan M."/>
            <person name="Wang P."/>
            <person name="Xu J."/>
            <person name="Bruns T."/>
            <person name="Baldrian P."/>
            <person name="Vilgalys R."/>
            <person name="Henrissat B."/>
            <person name="Grigoriev I.V."/>
            <person name="Hibbett D."/>
            <person name="Nagy L.G."/>
            <person name="Martin F.M."/>
        </authorList>
    </citation>
    <scope>NUCLEOTIDE SEQUENCE</scope>
    <source>
        <strain evidence="2">Prilba</strain>
    </source>
</reference>
<accession>A0A9P5TD34</accession>
<feature type="compositionally biased region" description="Basic and acidic residues" evidence="1">
    <location>
        <begin position="40"/>
        <end position="49"/>
    </location>
</feature>
<dbReference type="EMBL" id="WHVB01000003">
    <property type="protein sequence ID" value="KAF8485193.1"/>
    <property type="molecule type" value="Genomic_DNA"/>
</dbReference>
<evidence type="ECO:0000256" key="1">
    <source>
        <dbReference type="SAM" id="MobiDB-lite"/>
    </source>
</evidence>
<evidence type="ECO:0000313" key="3">
    <source>
        <dbReference type="Proteomes" id="UP000759537"/>
    </source>
</evidence>
<dbReference type="AlphaFoldDB" id="A0A9P5TD34"/>
<comment type="caution">
    <text evidence="2">The sequence shown here is derived from an EMBL/GenBank/DDBJ whole genome shotgun (WGS) entry which is preliminary data.</text>
</comment>
<feature type="region of interest" description="Disordered" evidence="1">
    <location>
        <begin position="1"/>
        <end position="139"/>
    </location>
</feature>
<feature type="compositionally biased region" description="Low complexity" evidence="1">
    <location>
        <begin position="20"/>
        <end position="38"/>
    </location>
</feature>
<gene>
    <name evidence="2" type="ORF">DFH94DRAFT_718997</name>
</gene>
<dbReference type="OrthoDB" id="3219447at2759"/>
<keyword evidence="3" id="KW-1185">Reference proteome</keyword>
<feature type="compositionally biased region" description="Basic and acidic residues" evidence="1">
    <location>
        <begin position="1"/>
        <end position="19"/>
    </location>
</feature>
<dbReference type="Proteomes" id="UP000759537">
    <property type="component" value="Unassembled WGS sequence"/>
</dbReference>
<proteinExistence type="predicted"/>
<feature type="compositionally biased region" description="Low complexity" evidence="1">
    <location>
        <begin position="96"/>
        <end position="111"/>
    </location>
</feature>
<name>A0A9P5TD34_9AGAM</name>